<dbReference type="Proteomes" id="UP001358586">
    <property type="component" value="Chromosome 8"/>
</dbReference>
<name>A0ABR0P606_GOSAR</name>
<keyword evidence="3" id="KW-1185">Reference proteome</keyword>
<dbReference type="PANTHER" id="PTHR47074">
    <property type="entry name" value="BNAC02G40300D PROTEIN"/>
    <property type="match status" value="1"/>
</dbReference>
<protein>
    <recommendedName>
        <fullName evidence="1">RNase H type-1 domain-containing protein</fullName>
    </recommendedName>
</protein>
<evidence type="ECO:0000313" key="2">
    <source>
        <dbReference type="EMBL" id="KAK5813778.1"/>
    </source>
</evidence>
<dbReference type="PANTHER" id="PTHR47074:SF61">
    <property type="entry name" value="RNASE H TYPE-1 DOMAIN-CONTAINING PROTEIN"/>
    <property type="match status" value="1"/>
</dbReference>
<dbReference type="InterPro" id="IPR044730">
    <property type="entry name" value="RNase_H-like_dom_plant"/>
</dbReference>
<dbReference type="InterPro" id="IPR002156">
    <property type="entry name" value="RNaseH_domain"/>
</dbReference>
<comment type="caution">
    <text evidence="2">The sequence shown here is derived from an EMBL/GenBank/DDBJ whole genome shotgun (WGS) entry which is preliminary data.</text>
</comment>
<evidence type="ECO:0000259" key="1">
    <source>
        <dbReference type="Pfam" id="PF13456"/>
    </source>
</evidence>
<sequence>MISPRMELQSNQTRLKSPSIPMRKQLWRPLDSGMLKLNFYASFIKESGFSFVAVLATNNEGQFMGACTYPYGDVLDAVVAEARVCERALLFAVELGWTRILLEGDSLTTIKKLNSKEEDRLILRPIINNIRVLRQQFVNVSYFFVLRMLNCVAYTLALEGRRRQIASCWFHEPPDSVRKVMEKDW</sequence>
<organism evidence="2 3">
    <name type="scientific">Gossypium arboreum</name>
    <name type="common">Tree cotton</name>
    <name type="synonym">Gossypium nanking</name>
    <dbReference type="NCBI Taxonomy" id="29729"/>
    <lineage>
        <taxon>Eukaryota</taxon>
        <taxon>Viridiplantae</taxon>
        <taxon>Streptophyta</taxon>
        <taxon>Embryophyta</taxon>
        <taxon>Tracheophyta</taxon>
        <taxon>Spermatophyta</taxon>
        <taxon>Magnoliopsida</taxon>
        <taxon>eudicotyledons</taxon>
        <taxon>Gunneridae</taxon>
        <taxon>Pentapetalae</taxon>
        <taxon>rosids</taxon>
        <taxon>malvids</taxon>
        <taxon>Malvales</taxon>
        <taxon>Malvaceae</taxon>
        <taxon>Malvoideae</taxon>
        <taxon>Gossypium</taxon>
    </lineage>
</organism>
<dbReference type="Gene3D" id="3.30.420.10">
    <property type="entry name" value="Ribonuclease H-like superfamily/Ribonuclease H"/>
    <property type="match status" value="1"/>
</dbReference>
<dbReference type="EMBL" id="JARKNE010000008">
    <property type="protein sequence ID" value="KAK5813778.1"/>
    <property type="molecule type" value="Genomic_DNA"/>
</dbReference>
<proteinExistence type="predicted"/>
<feature type="domain" description="RNase H type-1" evidence="1">
    <location>
        <begin position="38"/>
        <end position="157"/>
    </location>
</feature>
<dbReference type="SUPFAM" id="SSF53098">
    <property type="entry name" value="Ribonuclease H-like"/>
    <property type="match status" value="1"/>
</dbReference>
<dbReference type="InterPro" id="IPR036397">
    <property type="entry name" value="RNaseH_sf"/>
</dbReference>
<dbReference type="Pfam" id="PF13456">
    <property type="entry name" value="RVT_3"/>
    <property type="match status" value="1"/>
</dbReference>
<reference evidence="2 3" key="1">
    <citation type="submission" date="2023-03" db="EMBL/GenBank/DDBJ databases">
        <title>WGS of Gossypium arboreum.</title>
        <authorList>
            <person name="Yu D."/>
        </authorList>
    </citation>
    <scope>NUCLEOTIDE SEQUENCE [LARGE SCALE GENOMIC DNA]</scope>
    <source>
        <tissue evidence="2">Leaf</tissue>
    </source>
</reference>
<dbReference type="InterPro" id="IPR052929">
    <property type="entry name" value="RNase_H-like_EbsB-rel"/>
</dbReference>
<dbReference type="InterPro" id="IPR012337">
    <property type="entry name" value="RNaseH-like_sf"/>
</dbReference>
<gene>
    <name evidence="2" type="ORF">PVK06_029229</name>
</gene>
<dbReference type="CDD" id="cd06222">
    <property type="entry name" value="RNase_H_like"/>
    <property type="match status" value="1"/>
</dbReference>
<evidence type="ECO:0000313" key="3">
    <source>
        <dbReference type="Proteomes" id="UP001358586"/>
    </source>
</evidence>
<accession>A0ABR0P606</accession>